<dbReference type="PANTHER" id="PTHR38074:SF1">
    <property type="entry name" value="ALTERED INHERITANCE OF MITOCHONDRIA PROTEIN 24, MITOCHONDRIAL"/>
    <property type="match status" value="1"/>
</dbReference>
<dbReference type="EMBL" id="JACHIA010000001">
    <property type="protein sequence ID" value="MBB6068434.1"/>
    <property type="molecule type" value="Genomic_DNA"/>
</dbReference>
<keyword evidence="2" id="KW-1185">Reference proteome</keyword>
<dbReference type="AlphaFoldDB" id="A0A841GTZ8"/>
<evidence type="ECO:0000313" key="2">
    <source>
        <dbReference type="Proteomes" id="UP000582837"/>
    </source>
</evidence>
<reference evidence="1 2" key="1">
    <citation type="submission" date="2020-08" db="EMBL/GenBank/DDBJ databases">
        <title>Genomic Encyclopedia of Type Strains, Phase IV (KMG-IV): sequencing the most valuable type-strain genomes for metagenomic binning, comparative biology and taxonomic classification.</title>
        <authorList>
            <person name="Goeker M."/>
        </authorList>
    </citation>
    <scope>NUCLEOTIDE SEQUENCE [LARGE SCALE GENOMIC DNA]</scope>
    <source>
        <strain evidence="1 2">DSM 29007</strain>
    </source>
</reference>
<name>A0A841GTZ8_9BACT</name>
<organism evidence="1 2">
    <name type="scientific">Longimicrobium terrae</name>
    <dbReference type="NCBI Taxonomy" id="1639882"/>
    <lineage>
        <taxon>Bacteria</taxon>
        <taxon>Pseudomonadati</taxon>
        <taxon>Gemmatimonadota</taxon>
        <taxon>Longimicrobiia</taxon>
        <taxon>Longimicrobiales</taxon>
        <taxon>Longimicrobiaceae</taxon>
        <taxon>Longimicrobium</taxon>
    </lineage>
</organism>
<dbReference type="InterPro" id="IPR002838">
    <property type="entry name" value="AIM24"/>
</dbReference>
<dbReference type="SUPFAM" id="SSF51219">
    <property type="entry name" value="TRAP-like"/>
    <property type="match status" value="1"/>
</dbReference>
<sequence length="238" mass="26142">MPPTKEAMSRYTTDQFVAATGQKDDAHGKFELENPYTLEVNLDGRVWCKAGAMIGYVGGVKFTRQGLLEQGLGTLLKKMVTSEGLQLMKMEGRGRVYLADAGKRVQILELAAGEQIFVNGNDLLALEDGMKYEIKMMRRVAGMASGGLFNVRVTGPGMIAMTTHYNPITLLVRPGEPVFTDPNATVAWAGTLSPDVHVDMNLKTLLGRGSGETFQLRFQGSGWVVLQPYEEVYMQQSK</sequence>
<proteinExistence type="predicted"/>
<dbReference type="PANTHER" id="PTHR38074">
    <property type="entry name" value="ALTERED INHERITANCE OF MITOCHONDRIA PROTEIN 24, MITOCHONDRIAL"/>
    <property type="match status" value="1"/>
</dbReference>
<evidence type="ECO:0000313" key="1">
    <source>
        <dbReference type="EMBL" id="MBB6068434.1"/>
    </source>
</evidence>
<accession>A0A841GTZ8</accession>
<comment type="caution">
    <text evidence="1">The sequence shown here is derived from an EMBL/GenBank/DDBJ whole genome shotgun (WGS) entry which is preliminary data.</text>
</comment>
<dbReference type="InterPro" id="IPR016031">
    <property type="entry name" value="Trp_RNA-bd_attenuator-like_dom"/>
</dbReference>
<gene>
    <name evidence="1" type="ORF">HNQ61_000045</name>
</gene>
<dbReference type="Proteomes" id="UP000582837">
    <property type="component" value="Unassembled WGS sequence"/>
</dbReference>
<dbReference type="Gene3D" id="3.60.160.10">
    <property type="entry name" value="Mitochondrial biogenesis AIM24"/>
    <property type="match status" value="1"/>
</dbReference>
<dbReference type="InterPro" id="IPR036983">
    <property type="entry name" value="AIM24_sf"/>
</dbReference>
<dbReference type="Pfam" id="PF01987">
    <property type="entry name" value="AIM24"/>
    <property type="match status" value="1"/>
</dbReference>
<protein>
    <submittedName>
        <fullName evidence="1">Uncharacterized protein (AIM24 family)</fullName>
    </submittedName>
</protein>